<comment type="caution">
    <text evidence="3">The sequence shown here is derived from an EMBL/GenBank/DDBJ whole genome shotgun (WGS) entry which is preliminary data.</text>
</comment>
<keyword evidence="1" id="KW-0812">Transmembrane</keyword>
<feature type="transmembrane region" description="Helical" evidence="1">
    <location>
        <begin position="12"/>
        <end position="32"/>
    </location>
</feature>
<proteinExistence type="predicted"/>
<dbReference type="SUPFAM" id="SSF56112">
    <property type="entry name" value="Protein kinase-like (PK-like)"/>
    <property type="match status" value="1"/>
</dbReference>
<dbReference type="AlphaFoldDB" id="A0A834FYH3"/>
<dbReference type="PANTHER" id="PTHR27006:SF606">
    <property type="entry name" value="INTERLEUKIN-1 RECEPTOR-ASSOCIATED KINASE 4"/>
    <property type="match status" value="1"/>
</dbReference>
<reference evidence="3" key="1">
    <citation type="submission" date="2019-11" db="EMBL/GenBank/DDBJ databases">
        <authorList>
            <person name="Liu Y."/>
            <person name="Hou J."/>
            <person name="Li T.-Q."/>
            <person name="Guan C.-H."/>
            <person name="Wu X."/>
            <person name="Wu H.-Z."/>
            <person name="Ling F."/>
            <person name="Zhang R."/>
            <person name="Shi X.-G."/>
            <person name="Ren J.-P."/>
            <person name="Chen E.-F."/>
            <person name="Sun J.-M."/>
        </authorList>
    </citation>
    <scope>NUCLEOTIDE SEQUENCE</scope>
    <source>
        <strain evidence="3">Adult_tree_wgs_1</strain>
        <tissue evidence="3">Leaves</tissue>
    </source>
</reference>
<dbReference type="InterPro" id="IPR001245">
    <property type="entry name" value="Ser-Thr/Tyr_kinase_cat_dom"/>
</dbReference>
<sequence length="221" mass="25278">MLRPVTPSLNFWYYLGIISSPSWVFSFLAIVFGKKRTSLVAVLLISTLVISGSNYVLSKLYFWLRRNPIAGRFFGGYKRAGKSIVYVLLFFGNIGLYCYSEKSLASVLTFLFLAFYCLSHSLLHPAVHGFWRSGVPFERKYESGVQPSRDSFLLVVARYNCVHCYRSGYMSPEYIMHGKFSTKSDVFSFGVLAWKLWREGTPLDLLDPTLEGSYARNEVTR</sequence>
<protein>
    <recommendedName>
        <fullName evidence="2">Serine-threonine/tyrosine-protein kinase catalytic domain-containing protein</fullName>
    </recommendedName>
</protein>
<name>A0A834FYH3_RHOSS</name>
<dbReference type="Gene3D" id="1.10.510.10">
    <property type="entry name" value="Transferase(Phosphotransferase) domain 1"/>
    <property type="match status" value="1"/>
</dbReference>
<dbReference type="GO" id="GO:0004672">
    <property type="term" value="F:protein kinase activity"/>
    <property type="evidence" value="ECO:0007669"/>
    <property type="project" value="InterPro"/>
</dbReference>
<gene>
    <name evidence="3" type="ORF">RHSIM_Rhsim13G0158700</name>
</gene>
<dbReference type="EMBL" id="WJXA01000013">
    <property type="protein sequence ID" value="KAF7119865.1"/>
    <property type="molecule type" value="Genomic_DNA"/>
</dbReference>
<keyword evidence="4" id="KW-1185">Reference proteome</keyword>
<evidence type="ECO:0000259" key="2">
    <source>
        <dbReference type="Pfam" id="PF07714"/>
    </source>
</evidence>
<feature type="domain" description="Serine-threonine/tyrosine-protein kinase catalytic" evidence="2">
    <location>
        <begin position="168"/>
        <end position="200"/>
    </location>
</feature>
<organism evidence="3 4">
    <name type="scientific">Rhododendron simsii</name>
    <name type="common">Sims's rhododendron</name>
    <dbReference type="NCBI Taxonomy" id="118357"/>
    <lineage>
        <taxon>Eukaryota</taxon>
        <taxon>Viridiplantae</taxon>
        <taxon>Streptophyta</taxon>
        <taxon>Embryophyta</taxon>
        <taxon>Tracheophyta</taxon>
        <taxon>Spermatophyta</taxon>
        <taxon>Magnoliopsida</taxon>
        <taxon>eudicotyledons</taxon>
        <taxon>Gunneridae</taxon>
        <taxon>Pentapetalae</taxon>
        <taxon>asterids</taxon>
        <taxon>Ericales</taxon>
        <taxon>Ericaceae</taxon>
        <taxon>Ericoideae</taxon>
        <taxon>Rhodoreae</taxon>
        <taxon>Rhododendron</taxon>
    </lineage>
</organism>
<evidence type="ECO:0000256" key="1">
    <source>
        <dbReference type="SAM" id="Phobius"/>
    </source>
</evidence>
<evidence type="ECO:0000313" key="4">
    <source>
        <dbReference type="Proteomes" id="UP000626092"/>
    </source>
</evidence>
<dbReference type="Proteomes" id="UP000626092">
    <property type="component" value="Unassembled WGS sequence"/>
</dbReference>
<accession>A0A834FYH3</accession>
<dbReference type="InterPro" id="IPR011009">
    <property type="entry name" value="Kinase-like_dom_sf"/>
</dbReference>
<feature type="transmembrane region" description="Helical" evidence="1">
    <location>
        <begin position="39"/>
        <end position="63"/>
    </location>
</feature>
<dbReference type="Pfam" id="PF07714">
    <property type="entry name" value="PK_Tyr_Ser-Thr"/>
    <property type="match status" value="1"/>
</dbReference>
<keyword evidence="1" id="KW-1133">Transmembrane helix</keyword>
<evidence type="ECO:0000313" key="3">
    <source>
        <dbReference type="EMBL" id="KAF7119865.1"/>
    </source>
</evidence>
<dbReference type="PANTHER" id="PTHR27006">
    <property type="entry name" value="PROMASTIGOTE SURFACE ANTIGEN PROTEIN PSA"/>
    <property type="match status" value="1"/>
</dbReference>
<keyword evidence="1" id="KW-0472">Membrane</keyword>
<dbReference type="OrthoDB" id="3256376at2759"/>
<feature type="transmembrane region" description="Helical" evidence="1">
    <location>
        <begin position="107"/>
        <end position="131"/>
    </location>
</feature>
<feature type="transmembrane region" description="Helical" evidence="1">
    <location>
        <begin position="83"/>
        <end position="100"/>
    </location>
</feature>